<dbReference type="GO" id="GO:0046872">
    <property type="term" value="F:metal ion binding"/>
    <property type="evidence" value="ECO:0007669"/>
    <property type="project" value="InterPro"/>
</dbReference>
<dbReference type="FunFam" id="3.30.1490.20:FF:000020">
    <property type="entry name" value="Protein lysine acetyltransferase"/>
    <property type="match status" value="1"/>
</dbReference>
<dbReference type="RefSeq" id="WP_188166184.1">
    <property type="nucleotide sequence ID" value="NZ_JACVVX010000007.1"/>
</dbReference>
<reference evidence="5" key="1">
    <citation type="submission" date="2020-09" db="EMBL/GenBank/DDBJ databases">
        <title>Genome seq and assembly of Tianweitania sp.</title>
        <authorList>
            <person name="Chhetri G."/>
        </authorList>
    </citation>
    <scope>NUCLEOTIDE SEQUENCE</scope>
    <source>
        <strain evidence="5">Rool2</strain>
    </source>
</reference>
<dbReference type="Gene3D" id="3.40.50.720">
    <property type="entry name" value="NAD(P)-binding Rossmann-like Domain"/>
    <property type="match status" value="1"/>
</dbReference>
<organism evidence="5 6">
    <name type="scientific">Oryzicola mucosus</name>
    <dbReference type="NCBI Taxonomy" id="2767425"/>
    <lineage>
        <taxon>Bacteria</taxon>
        <taxon>Pseudomonadati</taxon>
        <taxon>Pseudomonadota</taxon>
        <taxon>Alphaproteobacteria</taxon>
        <taxon>Hyphomicrobiales</taxon>
        <taxon>Phyllobacteriaceae</taxon>
        <taxon>Oryzicola</taxon>
    </lineage>
</organism>
<dbReference type="PANTHER" id="PTHR42793:SF4">
    <property type="entry name" value="BLL6376 PROTEIN"/>
    <property type="match status" value="1"/>
</dbReference>
<dbReference type="PANTHER" id="PTHR42793">
    <property type="entry name" value="COA BINDING DOMAIN CONTAINING PROTEIN"/>
    <property type="match status" value="1"/>
</dbReference>
<dbReference type="Gene3D" id="3.30.470.20">
    <property type="entry name" value="ATP-grasp fold, B domain"/>
    <property type="match status" value="1"/>
</dbReference>
<dbReference type="EMBL" id="JACVVX010000007">
    <property type="protein sequence ID" value="MBD0416740.1"/>
    <property type="molecule type" value="Genomic_DNA"/>
</dbReference>
<dbReference type="InterPro" id="IPR036291">
    <property type="entry name" value="NAD(P)-bd_dom_sf"/>
</dbReference>
<dbReference type="InterPro" id="IPR016102">
    <property type="entry name" value="Succinyl-CoA_synth-like"/>
</dbReference>
<dbReference type="InterPro" id="IPR003781">
    <property type="entry name" value="CoA-bd"/>
</dbReference>
<dbReference type="GO" id="GO:0006099">
    <property type="term" value="P:tricarboxylic acid cycle"/>
    <property type="evidence" value="ECO:0007669"/>
    <property type="project" value="UniProtKB-KW"/>
</dbReference>
<dbReference type="GO" id="GO:0016874">
    <property type="term" value="F:ligase activity"/>
    <property type="evidence" value="ECO:0007669"/>
    <property type="project" value="UniProtKB-KW"/>
</dbReference>
<dbReference type="AlphaFoldDB" id="A0A8J6U5Q7"/>
<evidence type="ECO:0000313" key="6">
    <source>
        <dbReference type="Proteomes" id="UP000643405"/>
    </source>
</evidence>
<evidence type="ECO:0000259" key="4">
    <source>
        <dbReference type="PROSITE" id="PS50975"/>
    </source>
</evidence>
<dbReference type="InterPro" id="IPR032875">
    <property type="entry name" value="Succ_CoA_lig_flav_dom"/>
</dbReference>
<sequence>MQPLDLPDSRLDQLFNPRSVAVVGASDDPVRISGRPLAYLKAYGFAGTIYPINPKRQTVQGLKAYPSLLDPPEIPDVAIIAVSAQHVLQAVSDAGKKGVASAIIMSSGFAEAGGDGVALQRELVRLGKQGGVRLIGPNCVGLFSASSRFYGTFTQSLDGGVPPAGGVAVVSQSGAYGGYIAYLARERGLGLNYWITTGNEADVDAAEAIAWLALRDDVQVIAVYLEGVRNGPAFMRALATARAARKPVVVMKVGRSAAGAIAASSHTASLAGTDAVYDAVFREYGAFRARTTEEQLDIAEACLAGKFPVSNRLGIVTLSGGVGVQMCDAAETYGLDVAPMPKPAQEKLRALLPYAAVANPIDTTAQVMNDMSLVAKNLEIVLRDGGYDSLVSFLTTVPAAKAYGTKLRDAILAGVAAAGGDRLAVLCMAAPPDAVKSYRDAGFLVYQDADRAVQVVGALTHFGRSFEVKTGLSVAGTAPRFEPNSGTLSEHVAKAVLGEAGVPFLQERLASDRTAAVAAASEIGFPVAMKIVSAEIQHKSDIGGVVLNIKDTSAAGTAFDTIMDNVRGHMPHADIDGVLVAPMAPQGVETIVGVMRDPVFGPVVMFGLGGVLVEVLKDVTFSIAPFDETEAMAMIRRIKGYTVLEGVRGAGRYDIEALAKVLAAVSRFAALNSDTIESLDLNPLRILSGKGGAIALDAVIVPRF</sequence>
<comment type="similarity">
    <text evidence="2">In the N-terminal section; belongs to the acetate CoA ligase alpha subunit family.</text>
</comment>
<keyword evidence="1" id="KW-0816">Tricarboxylic acid cycle</keyword>
<proteinExistence type="inferred from homology"/>
<comment type="caution">
    <text evidence="5">The sequence shown here is derived from an EMBL/GenBank/DDBJ whole genome shotgun (WGS) entry which is preliminary data.</text>
</comment>
<protein>
    <submittedName>
        <fullName evidence="5">Acetate--CoA ligase family protein</fullName>
    </submittedName>
</protein>
<dbReference type="PROSITE" id="PS50975">
    <property type="entry name" value="ATP_GRASP"/>
    <property type="match status" value="1"/>
</dbReference>
<evidence type="ECO:0000256" key="2">
    <source>
        <dbReference type="ARBA" id="ARBA00060888"/>
    </source>
</evidence>
<keyword evidence="5" id="KW-0436">Ligase</keyword>
<accession>A0A8J6U5Q7</accession>
<keyword evidence="6" id="KW-1185">Reference proteome</keyword>
<dbReference type="SMART" id="SM00881">
    <property type="entry name" value="CoA_binding"/>
    <property type="match status" value="1"/>
</dbReference>
<dbReference type="SUPFAM" id="SSF56059">
    <property type="entry name" value="Glutathione synthetase ATP-binding domain-like"/>
    <property type="match status" value="1"/>
</dbReference>
<name>A0A8J6U5Q7_9HYPH</name>
<dbReference type="SUPFAM" id="SSF51735">
    <property type="entry name" value="NAD(P)-binding Rossmann-fold domains"/>
    <property type="match status" value="1"/>
</dbReference>
<dbReference type="Proteomes" id="UP000643405">
    <property type="component" value="Unassembled WGS sequence"/>
</dbReference>
<dbReference type="Pfam" id="PF13549">
    <property type="entry name" value="ATP-grasp_5"/>
    <property type="match status" value="1"/>
</dbReference>
<dbReference type="Gene3D" id="3.40.50.261">
    <property type="entry name" value="Succinyl-CoA synthetase domains"/>
    <property type="match status" value="2"/>
</dbReference>
<dbReference type="InterPro" id="IPR011761">
    <property type="entry name" value="ATP-grasp"/>
</dbReference>
<dbReference type="InterPro" id="IPR013815">
    <property type="entry name" value="ATP_grasp_subdomain_1"/>
</dbReference>
<keyword evidence="3" id="KW-0067">ATP-binding</keyword>
<gene>
    <name evidence="5" type="ORF">ICI42_18975</name>
</gene>
<dbReference type="GO" id="GO:0005524">
    <property type="term" value="F:ATP binding"/>
    <property type="evidence" value="ECO:0007669"/>
    <property type="project" value="UniProtKB-UniRule"/>
</dbReference>
<dbReference type="Gene3D" id="3.30.1490.20">
    <property type="entry name" value="ATP-grasp fold, A domain"/>
    <property type="match status" value="1"/>
</dbReference>
<dbReference type="Pfam" id="PF13607">
    <property type="entry name" value="Succ_CoA_lig"/>
    <property type="match status" value="1"/>
</dbReference>
<keyword evidence="3" id="KW-0547">Nucleotide-binding</keyword>
<evidence type="ECO:0000256" key="3">
    <source>
        <dbReference type="PROSITE-ProRule" id="PRU00409"/>
    </source>
</evidence>
<evidence type="ECO:0000256" key="1">
    <source>
        <dbReference type="ARBA" id="ARBA00022532"/>
    </source>
</evidence>
<dbReference type="Pfam" id="PF13380">
    <property type="entry name" value="CoA_binding_2"/>
    <property type="match status" value="1"/>
</dbReference>
<dbReference type="SUPFAM" id="SSF52210">
    <property type="entry name" value="Succinyl-CoA synthetase domains"/>
    <property type="match status" value="2"/>
</dbReference>
<feature type="domain" description="ATP-grasp" evidence="4">
    <location>
        <begin position="494"/>
        <end position="530"/>
    </location>
</feature>
<evidence type="ECO:0000313" key="5">
    <source>
        <dbReference type="EMBL" id="MBD0416740.1"/>
    </source>
</evidence>